<accession>A0A2M8LHI3</accession>
<dbReference type="Proteomes" id="UP000231436">
    <property type="component" value="Unassembled WGS sequence"/>
</dbReference>
<dbReference type="EMBL" id="PFEU01000008">
    <property type="protein sequence ID" value="PJE76909.1"/>
    <property type="molecule type" value="Genomic_DNA"/>
</dbReference>
<sequence length="128" mass="14334">MKSIEKDGVLIAIHFDGTFTEGTQPQTDEGFPLQVLSLKHPKGKILLAHAHTPRDRTTHELMECLVVLSGRILANIFHENELFESIEMGPKEALMLVRGGVGYEILEDAEMMEFKNGPYLEDKSLINA</sequence>
<reference evidence="2" key="1">
    <citation type="submission" date="2017-09" db="EMBL/GenBank/DDBJ databases">
        <title>Depth-based differentiation of microbial function through sediment-hosted aquifers and enrichment of novel symbionts in the deep terrestrial subsurface.</title>
        <authorList>
            <person name="Probst A.J."/>
            <person name="Ladd B."/>
            <person name="Jarett J.K."/>
            <person name="Geller-Mcgrath D.E."/>
            <person name="Sieber C.M.K."/>
            <person name="Emerson J.B."/>
            <person name="Anantharaman K."/>
            <person name="Thomas B.C."/>
            <person name="Malmstrom R."/>
            <person name="Stieglmeier M."/>
            <person name="Klingl A."/>
            <person name="Woyke T."/>
            <person name="Ryan C.M."/>
            <person name="Banfield J.F."/>
        </authorList>
    </citation>
    <scope>NUCLEOTIDE SEQUENCE [LARGE SCALE GENOMIC DNA]</scope>
</reference>
<evidence type="ECO:0000313" key="2">
    <source>
        <dbReference type="Proteomes" id="UP000231436"/>
    </source>
</evidence>
<proteinExistence type="predicted"/>
<organism evidence="1 2">
    <name type="scientific">Candidatus Uhrbacteria bacterium CG10_big_fil_rev_8_21_14_0_10_48_16</name>
    <dbReference type="NCBI Taxonomy" id="1975038"/>
    <lineage>
        <taxon>Bacteria</taxon>
        <taxon>Candidatus Uhriibacteriota</taxon>
    </lineage>
</organism>
<gene>
    <name evidence="1" type="ORF">COV05_01790</name>
</gene>
<protein>
    <submittedName>
        <fullName evidence="1">Uncharacterized protein</fullName>
    </submittedName>
</protein>
<name>A0A2M8LHI3_9BACT</name>
<dbReference type="AlphaFoldDB" id="A0A2M8LHI3"/>
<evidence type="ECO:0000313" key="1">
    <source>
        <dbReference type="EMBL" id="PJE76909.1"/>
    </source>
</evidence>
<comment type="caution">
    <text evidence="1">The sequence shown here is derived from an EMBL/GenBank/DDBJ whole genome shotgun (WGS) entry which is preliminary data.</text>
</comment>